<dbReference type="EMBL" id="CP098611">
    <property type="protein sequence ID" value="USR90044.1"/>
    <property type="molecule type" value="Genomic_DNA"/>
</dbReference>
<organism evidence="2 3">
    <name type="scientific">Phormidium yuhuli AB48</name>
    <dbReference type="NCBI Taxonomy" id="2940671"/>
    <lineage>
        <taxon>Bacteria</taxon>
        <taxon>Bacillati</taxon>
        <taxon>Cyanobacteriota</taxon>
        <taxon>Cyanophyceae</taxon>
        <taxon>Oscillatoriophycideae</taxon>
        <taxon>Oscillatoriales</taxon>
        <taxon>Oscillatoriaceae</taxon>
        <taxon>Phormidium</taxon>
        <taxon>Phormidium yuhuli</taxon>
    </lineage>
</organism>
<feature type="domain" description="Pyridoxamine 5'-phosphate oxidase Alr4036 family FMN-binding" evidence="1">
    <location>
        <begin position="4"/>
        <end position="95"/>
    </location>
</feature>
<dbReference type="SUPFAM" id="SSF50475">
    <property type="entry name" value="FMN-binding split barrel"/>
    <property type="match status" value="1"/>
</dbReference>
<dbReference type="Gene3D" id="2.30.110.10">
    <property type="entry name" value="Electron Transport, Fmn-binding Protein, Chain A"/>
    <property type="match status" value="1"/>
</dbReference>
<dbReference type="InterPro" id="IPR024015">
    <property type="entry name" value="Pyridox_Oxase_FMN-dep_Alr4036"/>
</dbReference>
<dbReference type="Pfam" id="PF12766">
    <property type="entry name" value="Pyridox_oxase_2"/>
    <property type="match status" value="1"/>
</dbReference>
<dbReference type="PANTHER" id="PTHR28243:SF1">
    <property type="entry name" value="PYRIDOXAMINE 5'-PHOSPHATE OXIDASE ALR4036 FAMILY FMN-BINDING DOMAIN-CONTAINING PROTEIN"/>
    <property type="match status" value="1"/>
</dbReference>
<keyword evidence="3" id="KW-1185">Reference proteome</keyword>
<accession>A0ABY5ALG0</accession>
<dbReference type="RefSeq" id="WP_252661656.1">
    <property type="nucleotide sequence ID" value="NZ_CP098611.1"/>
</dbReference>
<name>A0ABY5ALG0_9CYAN</name>
<sequence length="192" mass="22191">MDLAPWRTHLAGALHRNRSLIYARYLQLATVRSDGTPANRTVVFRGFAEGDRLQIISDRRSAKIQEMSENHHAEACWYFPKTREQFRLGGHLQAVSEAGEDEALQQLRSHLWQTISENARCGFAWPEPGGDRAPLEAFQVSPPNPHTPLETFTLLLLEPIRVDWLKLRGDPQNRYLYQRQENGHWSQRELNP</sequence>
<protein>
    <submittedName>
        <fullName evidence="2">Pyridoxamine 5'-phosphate oxidase family protein</fullName>
    </submittedName>
</protein>
<dbReference type="NCBIfam" id="TIGR04026">
    <property type="entry name" value="PPOX_FMN_cyano"/>
    <property type="match status" value="1"/>
</dbReference>
<dbReference type="InterPro" id="IPR012349">
    <property type="entry name" value="Split_barrel_FMN-bd"/>
</dbReference>
<proteinExistence type="predicted"/>
<evidence type="ECO:0000313" key="3">
    <source>
        <dbReference type="Proteomes" id="UP001056708"/>
    </source>
</evidence>
<evidence type="ECO:0000259" key="1">
    <source>
        <dbReference type="Pfam" id="PF12766"/>
    </source>
</evidence>
<dbReference type="PANTHER" id="PTHR28243">
    <property type="entry name" value="AGL049CP"/>
    <property type="match status" value="1"/>
</dbReference>
<evidence type="ECO:0000313" key="2">
    <source>
        <dbReference type="EMBL" id="USR90044.1"/>
    </source>
</evidence>
<dbReference type="InterPro" id="IPR024624">
    <property type="entry name" value="Pyridox_Oxase_Alr4036_FMN-bd"/>
</dbReference>
<reference evidence="2" key="1">
    <citation type="submission" date="2022-06" db="EMBL/GenBank/DDBJ databases">
        <title>Genome sequence of Phormidium yuhuli AB48 isolated from an industrial photobioreactor environment.</title>
        <authorList>
            <person name="Qiu Y."/>
            <person name="Noonan A.J.C."/>
            <person name="Dofher K."/>
            <person name="Koch M."/>
            <person name="Kieft B."/>
            <person name="Lin X."/>
            <person name="Ziels R.M."/>
            <person name="Hallam S.J."/>
        </authorList>
    </citation>
    <scope>NUCLEOTIDE SEQUENCE</scope>
    <source>
        <strain evidence="2">AB48</strain>
    </source>
</reference>
<dbReference type="Proteomes" id="UP001056708">
    <property type="component" value="Chromosome"/>
</dbReference>
<gene>
    <name evidence="2" type="ORF">NEA10_14450</name>
</gene>